<accession>A0AAD3DM81</accession>
<dbReference type="PANTHER" id="PTHR40515:SF1">
    <property type="entry name" value="CILIA- AND FLAGELLA-ASSOCIATED PROTEIN 157"/>
    <property type="match status" value="1"/>
</dbReference>
<feature type="coiled-coil region" evidence="1">
    <location>
        <begin position="187"/>
        <end position="246"/>
    </location>
</feature>
<feature type="compositionally biased region" description="Polar residues" evidence="2">
    <location>
        <begin position="67"/>
        <end position="77"/>
    </location>
</feature>
<feature type="region of interest" description="Disordered" evidence="2">
    <location>
        <begin position="415"/>
        <end position="458"/>
    </location>
</feature>
<comment type="caution">
    <text evidence="3">The sequence shown here is derived from an EMBL/GenBank/DDBJ whole genome shotgun (WGS) entry which is preliminary data.</text>
</comment>
<dbReference type="PANTHER" id="PTHR40515">
    <property type="entry name" value="CILIA- AND FLAGELLA-ASSOCIATED PROTEIN 157"/>
    <property type="match status" value="1"/>
</dbReference>
<feature type="region of interest" description="Disordered" evidence="2">
    <location>
        <begin position="610"/>
        <end position="647"/>
    </location>
</feature>
<feature type="region of interest" description="Disordered" evidence="2">
    <location>
        <begin position="33"/>
        <end position="174"/>
    </location>
</feature>
<dbReference type="AlphaFoldDB" id="A0AAD3DM81"/>
<evidence type="ECO:0000313" key="3">
    <source>
        <dbReference type="EMBL" id="GFR43352.1"/>
    </source>
</evidence>
<protein>
    <submittedName>
        <fullName evidence="3">Uncharacterized protein</fullName>
    </submittedName>
</protein>
<feature type="compositionally biased region" description="Low complexity" evidence="2">
    <location>
        <begin position="428"/>
        <end position="442"/>
    </location>
</feature>
<feature type="compositionally biased region" description="Gly residues" evidence="2">
    <location>
        <begin position="415"/>
        <end position="427"/>
    </location>
</feature>
<feature type="coiled-coil region" evidence="1">
    <location>
        <begin position="372"/>
        <end position="406"/>
    </location>
</feature>
<feature type="compositionally biased region" description="Gly residues" evidence="2">
    <location>
        <begin position="613"/>
        <end position="622"/>
    </location>
</feature>
<evidence type="ECO:0000313" key="4">
    <source>
        <dbReference type="Proteomes" id="UP001054857"/>
    </source>
</evidence>
<evidence type="ECO:0000256" key="1">
    <source>
        <dbReference type="SAM" id="Coils"/>
    </source>
</evidence>
<feature type="compositionally biased region" description="Low complexity" evidence="2">
    <location>
        <begin position="103"/>
        <end position="129"/>
    </location>
</feature>
<feature type="compositionally biased region" description="Low complexity" evidence="2">
    <location>
        <begin position="52"/>
        <end position="66"/>
    </location>
</feature>
<feature type="region of interest" description="Disordered" evidence="2">
    <location>
        <begin position="554"/>
        <end position="576"/>
    </location>
</feature>
<keyword evidence="4" id="KW-1185">Reference proteome</keyword>
<evidence type="ECO:0000256" key="2">
    <source>
        <dbReference type="SAM" id="MobiDB-lite"/>
    </source>
</evidence>
<dbReference type="Proteomes" id="UP001054857">
    <property type="component" value="Unassembled WGS sequence"/>
</dbReference>
<gene>
    <name evidence="3" type="ORF">Agub_g4423</name>
</gene>
<feature type="compositionally biased region" description="Low complexity" evidence="2">
    <location>
        <begin position="79"/>
        <end position="94"/>
    </location>
</feature>
<keyword evidence="1" id="KW-0175">Coiled coil</keyword>
<dbReference type="EMBL" id="BMAR01000005">
    <property type="protein sequence ID" value="GFR43352.1"/>
    <property type="molecule type" value="Genomic_DNA"/>
</dbReference>
<organism evidence="3 4">
    <name type="scientific">Astrephomene gubernaculifera</name>
    <dbReference type="NCBI Taxonomy" id="47775"/>
    <lineage>
        <taxon>Eukaryota</taxon>
        <taxon>Viridiplantae</taxon>
        <taxon>Chlorophyta</taxon>
        <taxon>core chlorophytes</taxon>
        <taxon>Chlorophyceae</taxon>
        <taxon>CS clade</taxon>
        <taxon>Chlamydomonadales</taxon>
        <taxon>Astrephomenaceae</taxon>
        <taxon>Astrephomene</taxon>
    </lineage>
</organism>
<sequence>MADVPITATQGYQPLTRMQEKAAQLRQELDAISKAERHAQFKRQVPQAGAVPSSPSSRRFPRPSTSIGHSPSTTHISISAFAAGSTGGAAPSPVSGGGGGGAAAAATERPPSASALTSRLSSRRASTASGVATDASGDEQPQAQQQLQRPGSSRRSLLAAPHGASSGGLRRGVRASRGAGMREMGDYAAAISRQNQLEDMVAELEDRVRLLSSDNERRQESYMRREEELRGQVAALEDQLRVARGERAQHPVFGKAANNIRELHSQVVTQIEGLLDAQEAALRSEEHSTLRRFTTRLGELEAVVAAEKGRAPPPEEADSLDRVRALRQELDNMQAIAQVLDKKHGILADENARLRSQFKLQEEDREYLIKQTVALKKENAALRNQLAAAVQEVTSLSQERDELLAAVTAAGGTTGGPGGGFGLGGGSILTPSPRPLSSRSAAAGGGGGGSSTNRSGVSGSLSAAAAAAAAGGGSASSSHDAAAIAIKIQRYEDVIDSLKRLLESERRRTKQARAAHTLELQQRTWLQGVVRQCVEDVREKRKALEAEAHREQLSVDRATARSRPVSALRPPPPSAAVARPLSAALRARPASPAITRTNTMAASAAAATARSARGGGGSGGGLLSYDSGGSGASAADEDCPPLSPSEREQLISSLLSQEGVLQALFERAFPGVAPHPPSDPYLERMAAWQEQREAQVVANAKVLAAAKNAVLPPATALKESTPGGLLIKEVATRPWILNVDAMLADFLGGGVGGG</sequence>
<feature type="non-terminal residue" evidence="3">
    <location>
        <position position="1"/>
    </location>
</feature>
<name>A0AAD3DM81_9CHLO</name>
<reference evidence="3 4" key="1">
    <citation type="journal article" date="2021" name="Sci. Rep.">
        <title>Genome sequencing of the multicellular alga Astrephomene provides insights into convergent evolution of germ-soma differentiation.</title>
        <authorList>
            <person name="Yamashita S."/>
            <person name="Yamamoto K."/>
            <person name="Matsuzaki R."/>
            <person name="Suzuki S."/>
            <person name="Yamaguchi H."/>
            <person name="Hirooka S."/>
            <person name="Minakuchi Y."/>
            <person name="Miyagishima S."/>
            <person name="Kawachi M."/>
            <person name="Toyoda A."/>
            <person name="Nozaki H."/>
        </authorList>
    </citation>
    <scope>NUCLEOTIDE SEQUENCE [LARGE SCALE GENOMIC DNA]</scope>
    <source>
        <strain evidence="3 4">NIES-4017</strain>
    </source>
</reference>
<proteinExistence type="predicted"/>